<accession>A0A0F9LKT2</accession>
<dbReference type="EMBL" id="LAZR01010819">
    <property type="protein sequence ID" value="KKM64875.1"/>
    <property type="molecule type" value="Genomic_DNA"/>
</dbReference>
<organism evidence="1">
    <name type="scientific">marine sediment metagenome</name>
    <dbReference type="NCBI Taxonomy" id="412755"/>
    <lineage>
        <taxon>unclassified sequences</taxon>
        <taxon>metagenomes</taxon>
        <taxon>ecological metagenomes</taxon>
    </lineage>
</organism>
<name>A0A0F9LKT2_9ZZZZ</name>
<comment type="caution">
    <text evidence="1">The sequence shown here is derived from an EMBL/GenBank/DDBJ whole genome shotgun (WGS) entry which is preliminary data.</text>
</comment>
<evidence type="ECO:0008006" key="2">
    <source>
        <dbReference type="Google" id="ProtNLM"/>
    </source>
</evidence>
<proteinExistence type="predicted"/>
<evidence type="ECO:0000313" key="1">
    <source>
        <dbReference type="EMBL" id="KKM64875.1"/>
    </source>
</evidence>
<protein>
    <recommendedName>
        <fullName evidence="2">Nucleotide-diphospho-sugar transferase domain-containing protein</fullName>
    </recommendedName>
</protein>
<reference evidence="1" key="1">
    <citation type="journal article" date="2015" name="Nature">
        <title>Complex archaea that bridge the gap between prokaryotes and eukaryotes.</title>
        <authorList>
            <person name="Spang A."/>
            <person name="Saw J.H."/>
            <person name="Jorgensen S.L."/>
            <person name="Zaremba-Niedzwiedzka K."/>
            <person name="Martijn J."/>
            <person name="Lind A.E."/>
            <person name="van Eijk R."/>
            <person name="Schleper C."/>
            <person name="Guy L."/>
            <person name="Ettema T.J."/>
        </authorList>
    </citation>
    <scope>NUCLEOTIDE SEQUENCE</scope>
</reference>
<sequence>MKDLAVVLITCDKYSFLWDTWYHNFSKYWIIDCPVYFLTETRRVDYPGVTQIWYNEPDVNKWTKRVKKCIKQIPENDLFVILDDHIFRKEIDRIFMGVYSLFKELEADAIRINRVEDRVDAIDTDYFIEDLQVHKLKRQSMYIISYTPNLWKKSFLLKCLMGNNDPWQSELLGYRFRLMGSRRLQLSCKVYGILYKDWFVGITHRGNVINGWKKKGKIYEEVTSSVNKS</sequence>
<dbReference type="AlphaFoldDB" id="A0A0F9LKT2"/>
<gene>
    <name evidence="1" type="ORF">LCGC14_1496980</name>
</gene>